<dbReference type="OrthoDB" id="713696at2"/>
<name>A0A5C1I6I7_9SPHI</name>
<evidence type="ECO:0000313" key="1">
    <source>
        <dbReference type="EMBL" id="QEM12980.1"/>
    </source>
</evidence>
<dbReference type="EMBL" id="CP043450">
    <property type="protein sequence ID" value="QEM12980.1"/>
    <property type="molecule type" value="Genomic_DNA"/>
</dbReference>
<dbReference type="RefSeq" id="WP_112574913.1">
    <property type="nucleotide sequence ID" value="NZ_CP043450.1"/>
</dbReference>
<accession>A0A5C1I6I7</accession>
<evidence type="ECO:0000313" key="2">
    <source>
        <dbReference type="Proteomes" id="UP000251402"/>
    </source>
</evidence>
<dbReference type="Proteomes" id="UP000251402">
    <property type="component" value="Chromosome"/>
</dbReference>
<sequence>MKKRLHIDYLRQHDLTIEEVKACAVFEHLTDEQAKEVIATLKTFTKIVYDYFKKEYKNH</sequence>
<dbReference type="AlphaFoldDB" id="A0A5C1I6I7"/>
<dbReference type="KEGG" id="mrub:DEO27_024190"/>
<evidence type="ECO:0008006" key="3">
    <source>
        <dbReference type="Google" id="ProtNLM"/>
    </source>
</evidence>
<reference evidence="1" key="1">
    <citation type="submission" date="2019-08" db="EMBL/GenBank/DDBJ databases">
        <title>Comparative genome analysis confer to the adaptation heavy metal polluted environment.</title>
        <authorList>
            <person name="Li Y."/>
        </authorList>
    </citation>
    <scope>NUCLEOTIDE SEQUENCE [LARGE SCALE GENOMIC DNA]</scope>
    <source>
        <strain evidence="1">P1</strain>
    </source>
</reference>
<organism evidence="1 2">
    <name type="scientific">Mucilaginibacter rubeus</name>
    <dbReference type="NCBI Taxonomy" id="2027860"/>
    <lineage>
        <taxon>Bacteria</taxon>
        <taxon>Pseudomonadati</taxon>
        <taxon>Bacteroidota</taxon>
        <taxon>Sphingobacteriia</taxon>
        <taxon>Sphingobacteriales</taxon>
        <taxon>Sphingobacteriaceae</taxon>
        <taxon>Mucilaginibacter</taxon>
    </lineage>
</organism>
<gene>
    <name evidence="1" type="ORF">DEO27_024190</name>
</gene>
<proteinExistence type="predicted"/>
<keyword evidence="2" id="KW-1185">Reference proteome</keyword>
<protein>
    <recommendedName>
        <fullName evidence="3">MarR family transcriptional regulator</fullName>
    </recommendedName>
</protein>